<name>A0ABV7CU95_9BACI</name>
<evidence type="ECO:0000259" key="3">
    <source>
        <dbReference type="Pfam" id="PF03413"/>
    </source>
</evidence>
<sequence>MKKKLFIGTIAAGVIFSGITVAASEDDGKQEPIQKAETSEKQTEISYVEAKKIALDEKDGHVYGVELEEDDGTSYYEIEIGNRGEAQDVYVHATTGEVLKVEDDDDDEEEREEQTPSDILSHQEAVEIAQNTVSGKVIEMELDEDDGRYVYEFELRTDKGEAEVEIDAETGEVLETELDD</sequence>
<feature type="chain" id="PRO_5046398257" evidence="2">
    <location>
        <begin position="23"/>
        <end position="180"/>
    </location>
</feature>
<feature type="domain" description="PepSY" evidence="3">
    <location>
        <begin position="45"/>
        <end position="102"/>
    </location>
</feature>
<feature type="region of interest" description="Disordered" evidence="1">
    <location>
        <begin position="99"/>
        <end position="118"/>
    </location>
</feature>
<evidence type="ECO:0000313" key="4">
    <source>
        <dbReference type="EMBL" id="MFC3039708.1"/>
    </source>
</evidence>
<evidence type="ECO:0000256" key="2">
    <source>
        <dbReference type="SAM" id="SignalP"/>
    </source>
</evidence>
<keyword evidence="2" id="KW-0732">Signal</keyword>
<reference evidence="5" key="1">
    <citation type="journal article" date="2019" name="Int. J. Syst. Evol. Microbiol.">
        <title>The Global Catalogue of Microorganisms (GCM) 10K type strain sequencing project: providing services to taxonomists for standard genome sequencing and annotation.</title>
        <authorList>
            <consortium name="The Broad Institute Genomics Platform"/>
            <consortium name="The Broad Institute Genome Sequencing Center for Infectious Disease"/>
            <person name="Wu L."/>
            <person name="Ma J."/>
        </authorList>
    </citation>
    <scope>NUCLEOTIDE SEQUENCE [LARGE SCALE GENOMIC DNA]</scope>
    <source>
        <strain evidence="5">KCTC 13128</strain>
    </source>
</reference>
<dbReference type="Proteomes" id="UP001595279">
    <property type="component" value="Unassembled WGS sequence"/>
</dbReference>
<feature type="compositionally biased region" description="Acidic residues" evidence="1">
    <location>
        <begin position="102"/>
        <end position="112"/>
    </location>
</feature>
<accession>A0ABV7CU95</accession>
<evidence type="ECO:0000313" key="5">
    <source>
        <dbReference type="Proteomes" id="UP001595279"/>
    </source>
</evidence>
<dbReference type="InterPro" id="IPR025711">
    <property type="entry name" value="PepSY"/>
</dbReference>
<feature type="domain" description="PepSY" evidence="3">
    <location>
        <begin position="120"/>
        <end position="177"/>
    </location>
</feature>
<protein>
    <submittedName>
        <fullName evidence="4">PepSY domain-containing protein</fullName>
    </submittedName>
</protein>
<proteinExistence type="predicted"/>
<organism evidence="4 5">
    <name type="scientific">Virgibacillus xinjiangensis</name>
    <dbReference type="NCBI Taxonomy" id="393090"/>
    <lineage>
        <taxon>Bacteria</taxon>
        <taxon>Bacillati</taxon>
        <taxon>Bacillota</taxon>
        <taxon>Bacilli</taxon>
        <taxon>Bacillales</taxon>
        <taxon>Bacillaceae</taxon>
        <taxon>Virgibacillus</taxon>
    </lineage>
</organism>
<feature type="signal peptide" evidence="2">
    <location>
        <begin position="1"/>
        <end position="22"/>
    </location>
</feature>
<comment type="caution">
    <text evidence="4">The sequence shown here is derived from an EMBL/GenBank/DDBJ whole genome shotgun (WGS) entry which is preliminary data.</text>
</comment>
<keyword evidence="5" id="KW-1185">Reference proteome</keyword>
<dbReference type="Pfam" id="PF03413">
    <property type="entry name" value="PepSY"/>
    <property type="match status" value="2"/>
</dbReference>
<dbReference type="Gene3D" id="3.10.450.40">
    <property type="match status" value="2"/>
</dbReference>
<dbReference type="EMBL" id="JBHRSA010000021">
    <property type="protein sequence ID" value="MFC3039708.1"/>
    <property type="molecule type" value="Genomic_DNA"/>
</dbReference>
<evidence type="ECO:0000256" key="1">
    <source>
        <dbReference type="SAM" id="MobiDB-lite"/>
    </source>
</evidence>
<dbReference type="RefSeq" id="WP_390269675.1">
    <property type="nucleotide sequence ID" value="NZ_JBHRSA010000021.1"/>
</dbReference>
<gene>
    <name evidence="4" type="ORF">ACFOGI_05545</name>
</gene>